<dbReference type="EMBL" id="CP036425">
    <property type="protein sequence ID" value="QDU32920.1"/>
    <property type="molecule type" value="Genomic_DNA"/>
</dbReference>
<proteinExistence type="predicted"/>
<name>A0A517YRS3_9BACT</name>
<dbReference type="Proteomes" id="UP000317369">
    <property type="component" value="Chromosome"/>
</dbReference>
<evidence type="ECO:0000313" key="1">
    <source>
        <dbReference type="EMBL" id="QDU32920.1"/>
    </source>
</evidence>
<evidence type="ECO:0000313" key="2">
    <source>
        <dbReference type="Proteomes" id="UP000317369"/>
    </source>
</evidence>
<sequence>MTGTGLPARYLHDCLLQVGEAAGGTGNGRV</sequence>
<reference evidence="1 2" key="1">
    <citation type="submission" date="2019-02" db="EMBL/GenBank/DDBJ databases">
        <title>Deep-cultivation of Planctomycetes and their phenomic and genomic characterization uncovers novel biology.</title>
        <authorList>
            <person name="Wiegand S."/>
            <person name="Jogler M."/>
            <person name="Boedeker C."/>
            <person name="Pinto D."/>
            <person name="Vollmers J."/>
            <person name="Rivas-Marin E."/>
            <person name="Kohn T."/>
            <person name="Peeters S.H."/>
            <person name="Heuer A."/>
            <person name="Rast P."/>
            <person name="Oberbeckmann S."/>
            <person name="Bunk B."/>
            <person name="Jeske O."/>
            <person name="Meyerdierks A."/>
            <person name="Storesund J.E."/>
            <person name="Kallscheuer N."/>
            <person name="Luecker S."/>
            <person name="Lage O.M."/>
            <person name="Pohl T."/>
            <person name="Merkel B.J."/>
            <person name="Hornburger P."/>
            <person name="Mueller R.-W."/>
            <person name="Bruemmer F."/>
            <person name="Labrenz M."/>
            <person name="Spormann A.M."/>
            <person name="Op den Camp H."/>
            <person name="Overmann J."/>
            <person name="Amann R."/>
            <person name="Jetten M.S.M."/>
            <person name="Mascher T."/>
            <person name="Medema M.H."/>
            <person name="Devos D.P."/>
            <person name="Kaster A.-K."/>
            <person name="Ovreas L."/>
            <person name="Rohde M."/>
            <person name="Galperin M.Y."/>
            <person name="Jogler C."/>
        </authorList>
    </citation>
    <scope>NUCLEOTIDE SEQUENCE [LARGE SCALE GENOMIC DNA]</scope>
    <source>
        <strain evidence="1 2">KS4</strain>
    </source>
</reference>
<protein>
    <submittedName>
        <fullName evidence="1">Uncharacterized protein</fullName>
    </submittedName>
</protein>
<dbReference type="AlphaFoldDB" id="A0A517YRS3"/>
<dbReference type="KEGG" id="pcor:KS4_09590"/>
<gene>
    <name evidence="1" type="ORF">KS4_09590</name>
</gene>
<keyword evidence="2" id="KW-1185">Reference proteome</keyword>
<accession>A0A517YRS3</accession>
<organism evidence="1 2">
    <name type="scientific">Poriferisphaera corsica</name>
    <dbReference type="NCBI Taxonomy" id="2528020"/>
    <lineage>
        <taxon>Bacteria</taxon>
        <taxon>Pseudomonadati</taxon>
        <taxon>Planctomycetota</taxon>
        <taxon>Phycisphaerae</taxon>
        <taxon>Phycisphaerales</taxon>
        <taxon>Phycisphaeraceae</taxon>
        <taxon>Poriferisphaera</taxon>
    </lineage>
</organism>